<name>A0ABR9WYB3_9RHOB</name>
<dbReference type="Pfam" id="PF07969">
    <property type="entry name" value="Amidohydro_3"/>
    <property type="match status" value="1"/>
</dbReference>
<dbReference type="InterPro" id="IPR011059">
    <property type="entry name" value="Metal-dep_hydrolase_composite"/>
</dbReference>
<dbReference type="InterPro" id="IPR013108">
    <property type="entry name" value="Amidohydro_3"/>
</dbReference>
<proteinExistence type="predicted"/>
<evidence type="ECO:0000259" key="1">
    <source>
        <dbReference type="Pfam" id="PF07969"/>
    </source>
</evidence>
<dbReference type="InterPro" id="IPR032466">
    <property type="entry name" value="Metal_Hydrolase"/>
</dbReference>
<dbReference type="InterPro" id="IPR050138">
    <property type="entry name" value="DHOase/Allantoinase_Hydrolase"/>
</dbReference>
<dbReference type="SUPFAM" id="SSF51338">
    <property type="entry name" value="Composite domain of metallo-dependent hydrolases"/>
    <property type="match status" value="1"/>
</dbReference>
<dbReference type="PANTHER" id="PTHR43668">
    <property type="entry name" value="ALLANTOINASE"/>
    <property type="match status" value="1"/>
</dbReference>
<dbReference type="Gene3D" id="3.20.20.140">
    <property type="entry name" value="Metal-dependent hydrolases"/>
    <property type="match status" value="1"/>
</dbReference>
<dbReference type="Gene3D" id="2.30.40.10">
    <property type="entry name" value="Urease, subunit C, domain 1"/>
    <property type="match status" value="1"/>
</dbReference>
<dbReference type="PANTHER" id="PTHR43668:SF2">
    <property type="entry name" value="ALLANTOINASE"/>
    <property type="match status" value="1"/>
</dbReference>
<accession>A0ABR9WYB3</accession>
<keyword evidence="3" id="KW-1185">Reference proteome</keyword>
<protein>
    <submittedName>
        <fullName evidence="2">Amidohydrolase family protein</fullName>
    </submittedName>
</protein>
<evidence type="ECO:0000313" key="2">
    <source>
        <dbReference type="EMBL" id="MBE9636300.1"/>
    </source>
</evidence>
<gene>
    <name evidence="2" type="ORF">IQ782_05570</name>
</gene>
<dbReference type="NCBIfam" id="NF006560">
    <property type="entry name" value="PRK09061.1"/>
    <property type="match status" value="1"/>
</dbReference>
<dbReference type="RefSeq" id="WP_194133630.1">
    <property type="nucleotide sequence ID" value="NZ_JADFFK010000003.1"/>
</dbReference>
<dbReference type="Proteomes" id="UP000607796">
    <property type="component" value="Unassembled WGS sequence"/>
</dbReference>
<evidence type="ECO:0000313" key="3">
    <source>
        <dbReference type="Proteomes" id="UP000607796"/>
    </source>
</evidence>
<comment type="caution">
    <text evidence="2">The sequence shown here is derived from an EMBL/GenBank/DDBJ whole genome shotgun (WGS) entry which is preliminary data.</text>
</comment>
<feature type="domain" description="Amidohydrolase 3" evidence="1">
    <location>
        <begin position="263"/>
        <end position="512"/>
    </location>
</feature>
<sequence length="532" mass="56909">MTGATINRRDLLAIGAAGTVARPLKVAAQTSGTASNEPGPYDLVIEGGRVLDPESGFDAVANIGIIGGRIAAISDQPMDGAATLQATGQVVSPGFIDLHSHGMQLPGAWVQAFDGVTTALELESGLFPVGMAYERIAAEGRPINYGLGVAWTFARVMVFQPEAGEPDGTLGWFQKAFGFSGWQNAIPVPEQLESIIDLMDSGLKEGGLCVSINAGYAPGMGRKEYYELSNLAKKHGVATFTHDRYMSIVEPQSSFEALVEQIGLGAATGAHMHICHINSVAGRDLEAATRLVREAQENGVRVTVEAYPYGAFSTAVGADFMRGPEWLSHFGAEDYSAMELRGQPLTKGKIEELQASAPGEIVIFHFLREDSVERDMELLDLAVLYPGGAIASDAMPWMDAKGAIVEGNVWPLPGDSFAHPRTTGCFSRFLSKWVRERQAISLTDALAKCTLIPARILEEAVPQMKSKGRLQIGCDADIVVFDPDTVEDKATFVAPTQLSVGFRHVIVNGTPIIRDGTRLGGARPGQAIRRNV</sequence>
<dbReference type="SUPFAM" id="SSF51556">
    <property type="entry name" value="Metallo-dependent hydrolases"/>
    <property type="match status" value="1"/>
</dbReference>
<organism evidence="2 3">
    <name type="scientific">Salipiger mangrovisoli</name>
    <dbReference type="NCBI Taxonomy" id="2865933"/>
    <lineage>
        <taxon>Bacteria</taxon>
        <taxon>Pseudomonadati</taxon>
        <taxon>Pseudomonadota</taxon>
        <taxon>Alphaproteobacteria</taxon>
        <taxon>Rhodobacterales</taxon>
        <taxon>Roseobacteraceae</taxon>
        <taxon>Salipiger</taxon>
    </lineage>
</organism>
<reference evidence="2 3" key="1">
    <citation type="journal article" date="2021" name="Int. J. Syst. Evol. Microbiol.">
        <title>Salipiger mangrovisoli sp. nov., isolated from mangrove soil and the proposal for the reclassification of Paraphaeobacter pallidus as Salipiger pallidus comb. nov.</title>
        <authorList>
            <person name="Du J."/>
            <person name="Liu Y."/>
            <person name="Pei T."/>
            <person name="Deng M.R."/>
            <person name="Zhu H."/>
        </authorList>
    </citation>
    <scope>NUCLEOTIDE SEQUENCE [LARGE SCALE GENOMIC DNA]</scope>
    <source>
        <strain evidence="2 3">6D45A</strain>
    </source>
</reference>
<dbReference type="EMBL" id="JADFFK010000003">
    <property type="protein sequence ID" value="MBE9636300.1"/>
    <property type="molecule type" value="Genomic_DNA"/>
</dbReference>